<reference evidence="2" key="2">
    <citation type="submission" date="2020-09" db="EMBL/GenBank/DDBJ databases">
        <authorList>
            <person name="Sun Q."/>
            <person name="Zhou Y."/>
        </authorList>
    </citation>
    <scope>NUCLEOTIDE SEQUENCE</scope>
    <source>
        <strain evidence="2">CGMCC 1.12751</strain>
    </source>
</reference>
<sequence length="569" mass="66361">MAKKIENSILTDKQVFNNQTFDSSILEKGFTAEEDILFNNCTFKGITSFDNITVREFGFYNCKFENVFSLTNSNIFILGFSSCEFKKKFSITENNCRSYCTLRDINSNEITINGHYQYLQFVQLNVEKLELREVNNKFTHRDSTIEFLAQNRIKNLSIKSNINYSQIIFKAGNYDSIHFEGIFNNHINFEKKIITEYLFFESSTFNSRIDFQEGFFQYIRFSRSNFNGLIYLNGYNYLDNKTRELEIKDLSIHSSVFDKDMSVNLSNIKYLNFSNNNFKQLFHFNSYTDTTKNEDMIMVRISGVNQGNIVLERAYLDIDIRDINFGNIFFKEANISSLVLSEFHNIGSVFFTNILSGLHLIIQDSIVGNLNFINSDINIFEEIVIADSKLNGISLKKYPNTILSSSSNPKVGYGIKDKSKRKENLKNVYTQLKEVARTNGDFDNANKYKSLEHIELLKSKKFSADSILLFLNWISNNNGRSWLRGVLFTIIVSVIFCVLYFFTLNIESHQYPNYKELILFITSFPKLELEKFEIQNKSWEISLVIWLARIFISYGIYQTITAFRKYGRG</sequence>
<keyword evidence="1" id="KW-0812">Transmembrane</keyword>
<dbReference type="AlphaFoldDB" id="A0A917GHI7"/>
<feature type="transmembrane region" description="Helical" evidence="1">
    <location>
        <begin position="482"/>
        <end position="502"/>
    </location>
</feature>
<organism evidence="2 3">
    <name type="scientific">Bizionia arctica</name>
    <dbReference type="NCBI Taxonomy" id="1495645"/>
    <lineage>
        <taxon>Bacteria</taxon>
        <taxon>Pseudomonadati</taxon>
        <taxon>Bacteroidota</taxon>
        <taxon>Flavobacteriia</taxon>
        <taxon>Flavobacteriales</taxon>
        <taxon>Flavobacteriaceae</taxon>
        <taxon>Bizionia</taxon>
    </lineage>
</organism>
<accession>A0A917GHI7</accession>
<reference evidence="2" key="1">
    <citation type="journal article" date="2014" name="Int. J. Syst. Evol. Microbiol.">
        <title>Complete genome sequence of Corynebacterium casei LMG S-19264T (=DSM 44701T), isolated from a smear-ripened cheese.</title>
        <authorList>
            <consortium name="US DOE Joint Genome Institute (JGI-PGF)"/>
            <person name="Walter F."/>
            <person name="Albersmeier A."/>
            <person name="Kalinowski J."/>
            <person name="Ruckert C."/>
        </authorList>
    </citation>
    <scope>NUCLEOTIDE SEQUENCE</scope>
    <source>
        <strain evidence="2">CGMCC 1.12751</strain>
    </source>
</reference>
<protein>
    <submittedName>
        <fullName evidence="2">Uncharacterized protein</fullName>
    </submittedName>
</protein>
<gene>
    <name evidence="2" type="ORF">GCM10010976_17580</name>
</gene>
<proteinExistence type="predicted"/>
<keyword evidence="3" id="KW-1185">Reference proteome</keyword>
<evidence type="ECO:0000313" key="3">
    <source>
        <dbReference type="Proteomes" id="UP000625976"/>
    </source>
</evidence>
<dbReference type="Proteomes" id="UP000625976">
    <property type="component" value="Unassembled WGS sequence"/>
</dbReference>
<keyword evidence="1" id="KW-1133">Transmembrane helix</keyword>
<feature type="transmembrane region" description="Helical" evidence="1">
    <location>
        <begin position="543"/>
        <end position="563"/>
    </location>
</feature>
<keyword evidence="1" id="KW-0472">Membrane</keyword>
<dbReference type="EMBL" id="BMFQ01000002">
    <property type="protein sequence ID" value="GGG46579.1"/>
    <property type="molecule type" value="Genomic_DNA"/>
</dbReference>
<evidence type="ECO:0000256" key="1">
    <source>
        <dbReference type="SAM" id="Phobius"/>
    </source>
</evidence>
<dbReference type="RefSeq" id="WP_188463931.1">
    <property type="nucleotide sequence ID" value="NZ_BMFQ01000002.1"/>
</dbReference>
<comment type="caution">
    <text evidence="2">The sequence shown here is derived from an EMBL/GenBank/DDBJ whole genome shotgun (WGS) entry which is preliminary data.</text>
</comment>
<name>A0A917GHI7_9FLAO</name>
<evidence type="ECO:0000313" key="2">
    <source>
        <dbReference type="EMBL" id="GGG46579.1"/>
    </source>
</evidence>